<keyword evidence="2" id="KW-1133">Transmembrane helix</keyword>
<name>A0A0Q9YHX6_9GAMM</name>
<dbReference type="AlphaFoldDB" id="A0A0Q9YHX6"/>
<dbReference type="SUPFAM" id="SSF56954">
    <property type="entry name" value="Outer membrane efflux proteins (OEP)"/>
    <property type="match status" value="1"/>
</dbReference>
<dbReference type="PROSITE" id="PS51257">
    <property type="entry name" value="PROKAR_LIPOPROTEIN"/>
    <property type="match status" value="1"/>
</dbReference>
<dbReference type="GO" id="GO:0015562">
    <property type="term" value="F:efflux transmembrane transporter activity"/>
    <property type="evidence" value="ECO:0007669"/>
    <property type="project" value="InterPro"/>
</dbReference>
<dbReference type="Pfam" id="PF02321">
    <property type="entry name" value="OEP"/>
    <property type="match status" value="1"/>
</dbReference>
<organism evidence="3">
    <name type="scientific">Candidatus Berkiella aquae</name>
    <dbReference type="NCBI Taxonomy" id="295108"/>
    <lineage>
        <taxon>Bacteria</taxon>
        <taxon>Pseudomonadati</taxon>
        <taxon>Pseudomonadota</taxon>
        <taxon>Gammaproteobacteria</taxon>
        <taxon>Candidatus Berkiellales</taxon>
        <taxon>Candidatus Berkiellaceae</taxon>
        <taxon>Candidatus Berkiella</taxon>
    </lineage>
</organism>
<sequence>MIAHERLNAAINKSKFLYFIYIILSLSCSSLFADERLNYNNNVQCTQSDTSSLPLKIFIYQFLESHPSIQAAKANVAAANARFHAAEQPLYNPELIAETEQKRQKSFKDPELALEGEKPYEKTYTAGLNQTVDWVSKRSARSKVADRNFHIAESQLESLQQQLATEVINALIRYQSTRQVVKLSKERTSLLQKFVTLTEKREATGDVARVETDLAQLALSEALAQQADAEMTFNQALQILRSMTGLTNSEWPDLPNYLPSPSQMNTDFNELLNCLPAVQVLNEQILSAQMRIKLAQRERFPDPTFGLQGGQENTDEGTKRVIMATFSIPLFIRNSYKAEVEAANFDTLEVEEKRIDMIRQISADMMGSSERYQRLYQIVEEWQKIANKPLGDGITLIERLWQAGEMTTTDYLVQFKQRLDSQIAGAELRGRAWQAWAEWLKASGTVENWLKNN</sequence>
<protein>
    <submittedName>
        <fullName evidence="3">Cobalt-zinc-cadmium resistance protein CzcC</fullName>
    </submittedName>
</protein>
<comment type="similarity">
    <text evidence="1">Belongs to the outer membrane factor (OMF) (TC 1.B.17) family.</text>
</comment>
<evidence type="ECO:0000313" key="3">
    <source>
        <dbReference type="EMBL" id="KRG20245.1"/>
    </source>
</evidence>
<accession>A0A0Q9YHX6</accession>
<comment type="caution">
    <text evidence="3">The sequence shown here is derived from an EMBL/GenBank/DDBJ whole genome shotgun (WGS) entry which is preliminary data.</text>
</comment>
<dbReference type="PANTHER" id="PTHR30203:SF24">
    <property type="entry name" value="BLR4935 PROTEIN"/>
    <property type="match status" value="1"/>
</dbReference>
<dbReference type="InterPro" id="IPR003423">
    <property type="entry name" value="OMP_efflux"/>
</dbReference>
<keyword evidence="2" id="KW-0812">Transmembrane</keyword>
<gene>
    <name evidence="3" type="primary">czcC</name>
    <name evidence="3" type="ORF">HT99x_02637</name>
</gene>
<dbReference type="PANTHER" id="PTHR30203">
    <property type="entry name" value="OUTER MEMBRANE CATION EFFLUX PROTEIN"/>
    <property type="match status" value="1"/>
</dbReference>
<feature type="transmembrane region" description="Helical" evidence="2">
    <location>
        <begin position="16"/>
        <end position="33"/>
    </location>
</feature>
<dbReference type="InterPro" id="IPR010131">
    <property type="entry name" value="MdtP/NodT-like"/>
</dbReference>
<dbReference type="Gene3D" id="1.20.1600.10">
    <property type="entry name" value="Outer membrane efflux proteins (OEP)"/>
    <property type="match status" value="1"/>
</dbReference>
<evidence type="ECO:0000256" key="1">
    <source>
        <dbReference type="ARBA" id="ARBA00007613"/>
    </source>
</evidence>
<reference evidence="3" key="1">
    <citation type="submission" date="2015-09" db="EMBL/GenBank/DDBJ databases">
        <title>Draft Genome Sequences of Two Novel Amoeba-resistant Intranuclear Bacteria, Candidatus Berkiella cookevillensis and Candidatus Berkiella aquae.</title>
        <authorList>
            <person name="Mehari Y.T."/>
            <person name="Arivett B.A."/>
            <person name="Farone A.L."/>
            <person name="Gunderson J.H."/>
            <person name="Farone M.B."/>
        </authorList>
    </citation>
    <scope>NUCLEOTIDE SEQUENCE [LARGE SCALE GENOMIC DNA]</scope>
    <source>
        <strain evidence="3">HT99</strain>
    </source>
</reference>
<dbReference type="STRING" id="295108.HT99x_02637"/>
<keyword evidence="2" id="KW-0472">Membrane</keyword>
<dbReference type="EMBL" id="LKAJ01000014">
    <property type="protein sequence ID" value="KRG20245.1"/>
    <property type="molecule type" value="Genomic_DNA"/>
</dbReference>
<evidence type="ECO:0000256" key="2">
    <source>
        <dbReference type="SAM" id="Phobius"/>
    </source>
</evidence>
<proteinExistence type="inferred from homology"/>